<comment type="caution">
    <text evidence="1">The sequence shown here is derived from an EMBL/GenBank/DDBJ whole genome shotgun (WGS) entry which is preliminary data.</text>
</comment>
<dbReference type="InterPro" id="IPR010921">
    <property type="entry name" value="Trp_repressor/repl_initiator"/>
</dbReference>
<dbReference type="Proteomes" id="UP000276223">
    <property type="component" value="Unassembled WGS sequence"/>
</dbReference>
<protein>
    <submittedName>
        <fullName evidence="1">Transposase</fullName>
    </submittedName>
</protein>
<dbReference type="InterPro" id="IPR036388">
    <property type="entry name" value="WH-like_DNA-bd_sf"/>
</dbReference>
<dbReference type="GO" id="GO:0043565">
    <property type="term" value="F:sequence-specific DNA binding"/>
    <property type="evidence" value="ECO:0007669"/>
    <property type="project" value="InterPro"/>
</dbReference>
<sequence length="106" mass="12397">MVKTVRVQRWTANRKREIVLDILKGHKTIVDVAREHDVKQSEIQQWIDTFIAFGTQALKVNPKSAEAVEQKELKRHREKIGELVLQIEVLKKAETILNEEESSFYD</sequence>
<dbReference type="AlphaFoldDB" id="A0A3N1UQF6"/>
<evidence type="ECO:0000313" key="1">
    <source>
        <dbReference type="EMBL" id="ROQ90777.1"/>
    </source>
</evidence>
<gene>
    <name evidence="1" type="ORF">EDC27_2670</name>
</gene>
<name>A0A3N1UQF6_9BACT</name>
<dbReference type="EMBL" id="RJVA01000014">
    <property type="protein sequence ID" value="ROQ90777.1"/>
    <property type="molecule type" value="Genomic_DNA"/>
</dbReference>
<organism evidence="1 2">
    <name type="scientific">Desulfosoma caldarium</name>
    <dbReference type="NCBI Taxonomy" id="610254"/>
    <lineage>
        <taxon>Bacteria</taxon>
        <taxon>Pseudomonadati</taxon>
        <taxon>Thermodesulfobacteriota</taxon>
        <taxon>Syntrophobacteria</taxon>
        <taxon>Syntrophobacterales</taxon>
        <taxon>Syntrophobacteraceae</taxon>
        <taxon>Desulfosoma</taxon>
    </lineage>
</organism>
<accession>A0A3N1UQF6</accession>
<dbReference type="Pfam" id="PF01527">
    <property type="entry name" value="HTH_Tnp_1"/>
    <property type="match status" value="1"/>
</dbReference>
<dbReference type="InterPro" id="IPR002514">
    <property type="entry name" value="Transposase_8"/>
</dbReference>
<reference evidence="1 2" key="1">
    <citation type="submission" date="2018-11" db="EMBL/GenBank/DDBJ databases">
        <title>Genomic Encyclopedia of Type Strains, Phase IV (KMG-IV): sequencing the most valuable type-strain genomes for metagenomic binning, comparative biology and taxonomic classification.</title>
        <authorList>
            <person name="Goeker M."/>
        </authorList>
    </citation>
    <scope>NUCLEOTIDE SEQUENCE [LARGE SCALE GENOMIC DNA]</scope>
    <source>
        <strain evidence="1 2">DSM 22027</strain>
    </source>
</reference>
<dbReference type="GO" id="GO:0006313">
    <property type="term" value="P:DNA transposition"/>
    <property type="evidence" value="ECO:0007669"/>
    <property type="project" value="InterPro"/>
</dbReference>
<dbReference type="GO" id="GO:0004803">
    <property type="term" value="F:transposase activity"/>
    <property type="evidence" value="ECO:0007669"/>
    <property type="project" value="InterPro"/>
</dbReference>
<dbReference type="Gene3D" id="1.10.10.10">
    <property type="entry name" value="Winged helix-like DNA-binding domain superfamily/Winged helix DNA-binding domain"/>
    <property type="match status" value="1"/>
</dbReference>
<keyword evidence="2" id="KW-1185">Reference proteome</keyword>
<proteinExistence type="predicted"/>
<evidence type="ECO:0000313" key="2">
    <source>
        <dbReference type="Proteomes" id="UP000276223"/>
    </source>
</evidence>
<dbReference type="SUPFAM" id="SSF48295">
    <property type="entry name" value="TrpR-like"/>
    <property type="match status" value="1"/>
</dbReference>